<comment type="caution">
    <text evidence="1">The sequence shown here is derived from an EMBL/GenBank/DDBJ whole genome shotgun (WGS) entry which is preliminary data.</text>
</comment>
<reference evidence="1 2" key="1">
    <citation type="journal article" date="2015" name="BMC Genomics">
        <title>Insights from the genome of Ophiocordyceps polyrhachis-furcata to pathogenicity and host specificity in insect fungi.</title>
        <authorList>
            <person name="Wichadakul D."/>
            <person name="Kobmoo N."/>
            <person name="Ingsriswang S."/>
            <person name="Tangphatsornruang S."/>
            <person name="Chantasingh D."/>
            <person name="Luangsa-ard J.J."/>
            <person name="Eurwilaichitr L."/>
        </authorList>
    </citation>
    <scope>NUCLEOTIDE SEQUENCE [LARGE SCALE GENOMIC DNA]</scope>
    <source>
        <strain evidence="1 2">BCC 54312</strain>
    </source>
</reference>
<evidence type="ECO:0000313" key="1">
    <source>
        <dbReference type="EMBL" id="RCI11756.1"/>
    </source>
</evidence>
<dbReference type="EMBL" id="LKCN02000010">
    <property type="protein sequence ID" value="RCI11756.1"/>
    <property type="molecule type" value="Genomic_DNA"/>
</dbReference>
<evidence type="ECO:0000313" key="2">
    <source>
        <dbReference type="Proteomes" id="UP000253664"/>
    </source>
</evidence>
<accession>A0A367LBG6</accession>
<gene>
    <name evidence="1" type="ORF">L249_7670</name>
</gene>
<dbReference type="AlphaFoldDB" id="A0A367LBG6"/>
<name>A0A367LBG6_9HYPO</name>
<keyword evidence="2" id="KW-1185">Reference proteome</keyword>
<protein>
    <submittedName>
        <fullName evidence="1">Uncharacterized protein</fullName>
    </submittedName>
</protein>
<dbReference type="Proteomes" id="UP000253664">
    <property type="component" value="Unassembled WGS sequence"/>
</dbReference>
<sequence>MHERLIYASKEKLAFSSWPDITYSVKKLLKANCYLIYAYRIALKYLLRYLRSYLRFYSQVYNLPCKRPYYVEIEALNNRYNEFYKG</sequence>
<organism evidence="1 2">
    <name type="scientific">Ophiocordyceps polyrhachis-furcata BCC 54312</name>
    <dbReference type="NCBI Taxonomy" id="1330021"/>
    <lineage>
        <taxon>Eukaryota</taxon>
        <taxon>Fungi</taxon>
        <taxon>Dikarya</taxon>
        <taxon>Ascomycota</taxon>
        <taxon>Pezizomycotina</taxon>
        <taxon>Sordariomycetes</taxon>
        <taxon>Hypocreomycetidae</taxon>
        <taxon>Hypocreales</taxon>
        <taxon>Ophiocordycipitaceae</taxon>
        <taxon>Ophiocordyceps</taxon>
    </lineage>
</organism>
<proteinExistence type="predicted"/>